<gene>
    <name evidence="9" type="ORF">GCM10009851_13000</name>
</gene>
<accession>A0ABN3DFI2</accession>
<evidence type="ECO:0000256" key="2">
    <source>
        <dbReference type="ARBA" id="ARBA00010157"/>
    </source>
</evidence>
<keyword evidence="6 7" id="KW-0472">Membrane</keyword>
<dbReference type="InterPro" id="IPR004869">
    <property type="entry name" value="MMPL_dom"/>
</dbReference>
<comment type="subcellular location">
    <subcellularLocation>
        <location evidence="1">Cell membrane</location>
        <topology evidence="1">Multi-pass membrane protein</topology>
    </subcellularLocation>
</comment>
<feature type="domain" description="SSD" evidence="8">
    <location>
        <begin position="545"/>
        <end position="687"/>
    </location>
</feature>
<name>A0ABN3DFI2_9MICO</name>
<dbReference type="InterPro" id="IPR000731">
    <property type="entry name" value="SSD"/>
</dbReference>
<evidence type="ECO:0000313" key="10">
    <source>
        <dbReference type="Proteomes" id="UP001500929"/>
    </source>
</evidence>
<dbReference type="Pfam" id="PF03176">
    <property type="entry name" value="MMPL"/>
    <property type="match status" value="2"/>
</dbReference>
<feature type="transmembrane region" description="Helical" evidence="7">
    <location>
        <begin position="208"/>
        <end position="226"/>
    </location>
</feature>
<evidence type="ECO:0000259" key="8">
    <source>
        <dbReference type="PROSITE" id="PS50156"/>
    </source>
</evidence>
<feature type="transmembrane region" description="Helical" evidence="7">
    <location>
        <begin position="521"/>
        <end position="540"/>
    </location>
</feature>
<keyword evidence="3" id="KW-1003">Cell membrane</keyword>
<keyword evidence="4 7" id="KW-0812">Transmembrane</keyword>
<feature type="transmembrane region" description="Helical" evidence="7">
    <location>
        <begin position="547"/>
        <end position="568"/>
    </location>
</feature>
<evidence type="ECO:0000256" key="6">
    <source>
        <dbReference type="ARBA" id="ARBA00023136"/>
    </source>
</evidence>
<dbReference type="InterPro" id="IPR050545">
    <property type="entry name" value="Mycobact_MmpL"/>
</dbReference>
<evidence type="ECO:0000256" key="3">
    <source>
        <dbReference type="ARBA" id="ARBA00022475"/>
    </source>
</evidence>
<organism evidence="9 10">
    <name type="scientific">Herbiconiux moechotypicola</name>
    <dbReference type="NCBI Taxonomy" id="637393"/>
    <lineage>
        <taxon>Bacteria</taxon>
        <taxon>Bacillati</taxon>
        <taxon>Actinomycetota</taxon>
        <taxon>Actinomycetes</taxon>
        <taxon>Micrococcales</taxon>
        <taxon>Microbacteriaceae</taxon>
        <taxon>Herbiconiux</taxon>
    </lineage>
</organism>
<dbReference type="SUPFAM" id="SSF82866">
    <property type="entry name" value="Multidrug efflux transporter AcrB transmembrane domain"/>
    <property type="match status" value="2"/>
</dbReference>
<protein>
    <submittedName>
        <fullName evidence="9">MMPL family transporter</fullName>
    </submittedName>
</protein>
<comment type="caution">
    <text evidence="9">The sequence shown here is derived from an EMBL/GenBank/DDBJ whole genome shotgun (WGS) entry which is preliminary data.</text>
</comment>
<dbReference type="PANTHER" id="PTHR33406:SF11">
    <property type="entry name" value="MEMBRANE PROTEIN SCO6666-RELATED"/>
    <property type="match status" value="1"/>
</dbReference>
<feature type="transmembrane region" description="Helical" evidence="7">
    <location>
        <begin position="279"/>
        <end position="299"/>
    </location>
</feature>
<keyword evidence="10" id="KW-1185">Reference proteome</keyword>
<feature type="transmembrane region" description="Helical" evidence="7">
    <location>
        <begin position="633"/>
        <end position="653"/>
    </location>
</feature>
<feature type="transmembrane region" description="Helical" evidence="7">
    <location>
        <begin position="305"/>
        <end position="332"/>
    </location>
</feature>
<evidence type="ECO:0000313" key="9">
    <source>
        <dbReference type="EMBL" id="GAA2229752.1"/>
    </source>
</evidence>
<proteinExistence type="inferred from homology"/>
<comment type="similarity">
    <text evidence="2">Belongs to the resistance-nodulation-cell division (RND) (TC 2.A.6) family. MmpL subfamily.</text>
</comment>
<keyword evidence="5 7" id="KW-1133">Transmembrane helix</keyword>
<dbReference type="EMBL" id="BAAAQY010000003">
    <property type="protein sequence ID" value="GAA2229752.1"/>
    <property type="molecule type" value="Genomic_DNA"/>
</dbReference>
<feature type="transmembrane region" description="Helical" evidence="7">
    <location>
        <begin position="181"/>
        <end position="201"/>
    </location>
</feature>
<dbReference type="PANTHER" id="PTHR33406">
    <property type="entry name" value="MEMBRANE PROTEIN MJ1562-RELATED"/>
    <property type="match status" value="1"/>
</dbReference>
<feature type="transmembrane region" description="Helical" evidence="7">
    <location>
        <begin position="374"/>
        <end position="396"/>
    </location>
</feature>
<dbReference type="PROSITE" id="PS50156">
    <property type="entry name" value="SSD"/>
    <property type="match status" value="1"/>
</dbReference>
<evidence type="ECO:0000256" key="1">
    <source>
        <dbReference type="ARBA" id="ARBA00004651"/>
    </source>
</evidence>
<evidence type="ECO:0000256" key="7">
    <source>
        <dbReference type="SAM" id="Phobius"/>
    </source>
</evidence>
<reference evidence="9 10" key="1">
    <citation type="journal article" date="2019" name="Int. J. Syst. Evol. Microbiol.">
        <title>The Global Catalogue of Microorganisms (GCM) 10K type strain sequencing project: providing services to taxonomists for standard genome sequencing and annotation.</title>
        <authorList>
            <consortium name="The Broad Institute Genomics Platform"/>
            <consortium name="The Broad Institute Genome Sequencing Center for Infectious Disease"/>
            <person name="Wu L."/>
            <person name="Ma J."/>
        </authorList>
    </citation>
    <scope>NUCLEOTIDE SEQUENCE [LARGE SCALE GENOMIC DNA]</scope>
    <source>
        <strain evidence="9 10">JCM 16117</strain>
    </source>
</reference>
<evidence type="ECO:0000256" key="5">
    <source>
        <dbReference type="ARBA" id="ARBA00022989"/>
    </source>
</evidence>
<feature type="transmembrane region" description="Helical" evidence="7">
    <location>
        <begin position="588"/>
        <end position="612"/>
    </location>
</feature>
<dbReference type="Gene3D" id="1.20.1640.10">
    <property type="entry name" value="Multidrug efflux transporter AcrB transmembrane domain"/>
    <property type="match status" value="2"/>
</dbReference>
<evidence type="ECO:0000256" key="4">
    <source>
        <dbReference type="ARBA" id="ARBA00022692"/>
    </source>
</evidence>
<sequence length="711" mass="73868">MKRIVSTIARACARRRWLTLAVWVVLVGGVFGTAFVIGPNLQDDVEVAGSDSQSAAALLSARTDTESEETTPSSRIVIAGNDITTETSVISDVVDALTAATGETVTNPLDDPGASARSGAIAPDGDALTITVTGDPKEEGKSWQREIDEALDPARDAGLDVAIGAPLGTQLDRAGTINSEIVGVVAALIVLLIALGSALAAMVPIATGIIAVAGGVGSVWLLSHGFSIPESAVTLAIMVGLGVGIDYALFLLSRFRQALRDGAEVVDAVADTGHTAGEAAMVAGLTVAVCATGLAISGVEFVAWLGFATAIVVVFAVASTLTLTPAVLAIIGRRALPRRERRTPLASTDTATAQPAQRRGPWERIAPRLTRHPVIAGVVSLIILTAVSLPALALQLGQSSAGNALPGSNQRASFDLIADHWGPGQNAPLILVGEGDDASTWTHLNDDLANLDDVAAVSPAVSNDGIITMQVIPESGPSDPATADLVHTMRTDTIPSSNIDAHVGGAVATRIDLSDRIAERLPWLIGIVIVASMILVAFTFRSILLPLKAALCNALSITAAFGVLVWVFQEGHGVELFGLDGPMPLDPYVPMMLFAVLFGLSMDYEVFLLSAVRQSWARGATPKDAVTRGLAETGGVISAAAIIMIAVFLSFTFSPNPVIKVFGVGLAVAVFIDATVIRLLLVPAIMTLLGKAAWWWPAGRRRRRTGMPALD</sequence>
<dbReference type="RefSeq" id="WP_259478804.1">
    <property type="nucleotide sequence ID" value="NZ_BAAAQY010000003.1"/>
</dbReference>
<feature type="transmembrane region" description="Helical" evidence="7">
    <location>
        <begin position="232"/>
        <end position="252"/>
    </location>
</feature>
<dbReference type="Proteomes" id="UP001500929">
    <property type="component" value="Unassembled WGS sequence"/>
</dbReference>